<feature type="chain" id="PRO_5040427414" evidence="2">
    <location>
        <begin position="22"/>
        <end position="170"/>
    </location>
</feature>
<evidence type="ECO:0000256" key="1">
    <source>
        <dbReference type="SAM" id="MobiDB-lite"/>
    </source>
</evidence>
<organism evidence="3 4">
    <name type="scientific">Linnemannia hyalina</name>
    <dbReference type="NCBI Taxonomy" id="64524"/>
    <lineage>
        <taxon>Eukaryota</taxon>
        <taxon>Fungi</taxon>
        <taxon>Fungi incertae sedis</taxon>
        <taxon>Mucoromycota</taxon>
        <taxon>Mortierellomycotina</taxon>
        <taxon>Mortierellomycetes</taxon>
        <taxon>Mortierellales</taxon>
        <taxon>Mortierellaceae</taxon>
        <taxon>Linnemannia</taxon>
    </lineage>
</organism>
<evidence type="ECO:0000313" key="3">
    <source>
        <dbReference type="EMBL" id="KAG9072816.1"/>
    </source>
</evidence>
<proteinExistence type="predicted"/>
<dbReference type="OrthoDB" id="2426615at2759"/>
<keyword evidence="4" id="KW-1185">Reference proteome</keyword>
<gene>
    <name evidence="3" type="ORF">KI688_000594</name>
</gene>
<name>A0A9P7Y4V8_9FUNG</name>
<feature type="compositionally biased region" description="Basic and acidic residues" evidence="1">
    <location>
        <begin position="125"/>
        <end position="139"/>
    </location>
</feature>
<dbReference type="AlphaFoldDB" id="A0A9P7Y4V8"/>
<feature type="region of interest" description="Disordered" evidence="1">
    <location>
        <begin position="108"/>
        <end position="155"/>
    </location>
</feature>
<reference evidence="3" key="1">
    <citation type="submission" date="2021-06" db="EMBL/GenBank/DDBJ databases">
        <title>Genome Sequence of Mortierella hyaline Strain SCG-10, a Cold-Adapted, Nitrate-Reducing Fungus Isolated from Soil in Minnesota, USA.</title>
        <authorList>
            <person name="Aldossari N."/>
        </authorList>
    </citation>
    <scope>NUCLEOTIDE SEQUENCE</scope>
    <source>
        <strain evidence="3">SCG-10</strain>
    </source>
</reference>
<accession>A0A9P7Y4V8</accession>
<dbReference type="Proteomes" id="UP000707451">
    <property type="component" value="Unassembled WGS sequence"/>
</dbReference>
<evidence type="ECO:0000256" key="2">
    <source>
        <dbReference type="SAM" id="SignalP"/>
    </source>
</evidence>
<sequence length="170" mass="18716">MLAIFFYSVASLLLPVIIINAKDPVMDFSQLVPPTATTISTTFPPAPVPAAGVGHSSSSVPQDFVYVASPSSSKFGSFLVHILPTKNGRSIASSYSFISFSSFRRAWRSSPRRSSPSSYKAATKRMAEKDRWEVEEKPYKSRYSPRAASSTSSEEYDAYGFRQNASYNSK</sequence>
<feature type="signal peptide" evidence="2">
    <location>
        <begin position="1"/>
        <end position="21"/>
    </location>
</feature>
<dbReference type="EMBL" id="JAHRHY010000001">
    <property type="protein sequence ID" value="KAG9072816.1"/>
    <property type="molecule type" value="Genomic_DNA"/>
</dbReference>
<protein>
    <submittedName>
        <fullName evidence="3">Uncharacterized protein</fullName>
    </submittedName>
</protein>
<keyword evidence="2" id="KW-0732">Signal</keyword>
<evidence type="ECO:0000313" key="4">
    <source>
        <dbReference type="Proteomes" id="UP000707451"/>
    </source>
</evidence>
<comment type="caution">
    <text evidence="3">The sequence shown here is derived from an EMBL/GenBank/DDBJ whole genome shotgun (WGS) entry which is preliminary data.</text>
</comment>